<dbReference type="RefSeq" id="WP_153724846.1">
    <property type="nucleotide sequence ID" value="NZ_CP045875.1"/>
</dbReference>
<name>A0A5Q2MXL3_9FIRM</name>
<sequence>MVQLRIEQQFGKTHLDIKPPELKISIRSPQLQLQSTEPELQIRQQEGRLQIDQYPSRASLGYRNTKDRMKDYAQAGQRAVLEGTARRAREGNQMMKIEQGGNAIAAIAKQSTYKPPKGLKIAAITPPSIQYQSGKLDMNVVRGKVDGTLHWGTVEGQHNWGTVRGYMAQHPSIRFYTTGSVVDRQL</sequence>
<dbReference type="EMBL" id="CP045875">
    <property type="protein sequence ID" value="QGG47484.1"/>
    <property type="molecule type" value="Genomic_DNA"/>
</dbReference>
<keyword evidence="2" id="KW-1185">Reference proteome</keyword>
<dbReference type="Pfam" id="PF20074">
    <property type="entry name" value="DUF6470"/>
    <property type="match status" value="1"/>
</dbReference>
<proteinExistence type="predicted"/>
<dbReference type="InterPro" id="IPR045527">
    <property type="entry name" value="DUF6470"/>
</dbReference>
<accession>A0A5Q2MXL3</accession>
<dbReference type="Proteomes" id="UP000366051">
    <property type="component" value="Chromosome"/>
</dbReference>
<dbReference type="KEGG" id="hcv:FTV88_1337"/>
<dbReference type="AlphaFoldDB" id="A0A5Q2MXL3"/>
<evidence type="ECO:0000313" key="2">
    <source>
        <dbReference type="Proteomes" id="UP000366051"/>
    </source>
</evidence>
<protein>
    <submittedName>
        <fullName evidence="1">Uncharacterized protein</fullName>
    </submittedName>
</protein>
<evidence type="ECO:0000313" key="1">
    <source>
        <dbReference type="EMBL" id="QGG47484.1"/>
    </source>
</evidence>
<reference evidence="2" key="1">
    <citation type="submission" date="2019-11" db="EMBL/GenBank/DDBJ databases">
        <title>Genome sequence of Heliorestis convoluta strain HH, an alkaliphilic and minimalistic phototrophic bacterium from a soda lake in Egypt.</title>
        <authorList>
            <person name="Dewey E.D."/>
            <person name="Stokes L.M."/>
            <person name="Burchell B.M."/>
            <person name="Shaffer K.N."/>
            <person name="Huntington A.M."/>
            <person name="Baker J.M."/>
            <person name="Nadendla S."/>
            <person name="Giglio M.G."/>
            <person name="Touchman J.W."/>
            <person name="Blankenship R.E."/>
            <person name="Madigan M.T."/>
            <person name="Sattley W.M."/>
        </authorList>
    </citation>
    <scope>NUCLEOTIDE SEQUENCE [LARGE SCALE GENOMIC DNA]</scope>
    <source>
        <strain evidence="2">HH</strain>
    </source>
</reference>
<dbReference type="OrthoDB" id="1680451at2"/>
<gene>
    <name evidence="1" type="ORF">FTV88_1337</name>
</gene>
<organism evidence="1 2">
    <name type="scientific">Heliorestis convoluta</name>
    <dbReference type="NCBI Taxonomy" id="356322"/>
    <lineage>
        <taxon>Bacteria</taxon>
        <taxon>Bacillati</taxon>
        <taxon>Bacillota</taxon>
        <taxon>Clostridia</taxon>
        <taxon>Eubacteriales</taxon>
        <taxon>Heliobacteriaceae</taxon>
        <taxon>Heliorestis</taxon>
    </lineage>
</organism>